<keyword evidence="14" id="KW-1185">Reference proteome</keyword>
<evidence type="ECO:0000313" key="13">
    <source>
        <dbReference type="EMBL" id="WDD98544.1"/>
    </source>
</evidence>
<dbReference type="InterPro" id="IPR050214">
    <property type="entry name" value="Cys_Synth/Cystath_Beta-Synth"/>
</dbReference>
<keyword evidence="9" id="KW-0808">Transferase</keyword>
<sequence length="329" mass="36666">MKDNIGSCVGNTPIVRLSKLFKYSKVEVLAKMELLNPGGSIKDRPAKYMLEQGLKSGKINENSHIIESSSGDMALALAMQCKLHDLAFTAVVDPQIPANNLKMLKLYGANVIQVKERDENNHYLLTRIKTVKSLEKAIPNAVWLNQYSNPHNWQSHFYGEGEEIIRQVEGPLDYLVMDANTLGALMGISRRLKQAYPELKIVSVQIQDSLLFREPCGPGEIPGIGEERVPNVLELSEIDRMVDVDDYESALACYNLLDYESIFAGACSGSAIAAIEKLLPEIPEGSRILTLLPDHGDRYLDFIYDDSWQQMAKERHLDTLPGSNNGTTD</sequence>
<evidence type="ECO:0000256" key="11">
    <source>
        <dbReference type="ARBA" id="ARBA00047931"/>
    </source>
</evidence>
<comment type="cofactor">
    <cofactor evidence="1">
        <name>pyridoxal 5'-phosphate</name>
        <dbReference type="ChEBI" id="CHEBI:597326"/>
    </cofactor>
</comment>
<comment type="catalytic activity">
    <reaction evidence="11">
        <text>O-acetyl-L-serine + hydrogen sulfide = L-cysteine + acetate</text>
        <dbReference type="Rhea" id="RHEA:14829"/>
        <dbReference type="ChEBI" id="CHEBI:29919"/>
        <dbReference type="ChEBI" id="CHEBI:30089"/>
        <dbReference type="ChEBI" id="CHEBI:35235"/>
        <dbReference type="ChEBI" id="CHEBI:58340"/>
        <dbReference type="EC" id="2.5.1.47"/>
    </reaction>
</comment>
<dbReference type="SUPFAM" id="SSF53686">
    <property type="entry name" value="Tryptophan synthase beta subunit-like PLP-dependent enzymes"/>
    <property type="match status" value="1"/>
</dbReference>
<dbReference type="InterPro" id="IPR001216">
    <property type="entry name" value="P-phosphate_BS"/>
</dbReference>
<accession>A0AAF0C3C7</accession>
<evidence type="ECO:0000256" key="4">
    <source>
        <dbReference type="ARBA" id="ARBA00008519"/>
    </source>
</evidence>
<protein>
    <recommendedName>
        <fullName evidence="8">N-(2-amino-2-carboxyethyl)-L-glutamate synthase</fullName>
        <ecNumber evidence="6">2.5.1.140</ecNumber>
        <ecNumber evidence="7">2.5.1.47</ecNumber>
    </recommendedName>
</protein>
<dbReference type="Gene3D" id="3.40.50.1100">
    <property type="match status" value="2"/>
</dbReference>
<dbReference type="InterPro" id="IPR001926">
    <property type="entry name" value="TrpB-like_PALP"/>
</dbReference>
<dbReference type="KEGG" id="tact:SG35_025365"/>
<keyword evidence="10" id="KW-0663">Pyridoxal phosphate</keyword>
<feature type="domain" description="Tryptophan synthase beta chain-like PALP" evidence="12">
    <location>
        <begin position="8"/>
        <end position="294"/>
    </location>
</feature>
<dbReference type="CDD" id="cd01561">
    <property type="entry name" value="CBS_like"/>
    <property type="match status" value="1"/>
</dbReference>
<evidence type="ECO:0000313" key="14">
    <source>
        <dbReference type="Proteomes" id="UP000032568"/>
    </source>
</evidence>
<evidence type="ECO:0000256" key="1">
    <source>
        <dbReference type="ARBA" id="ARBA00001933"/>
    </source>
</evidence>
<dbReference type="PROSITE" id="PS00901">
    <property type="entry name" value="CYS_SYNTHASE"/>
    <property type="match status" value="1"/>
</dbReference>
<proteinExistence type="inferred from homology"/>
<dbReference type="RefSeq" id="WP_152646652.1">
    <property type="nucleotide sequence ID" value="NZ_CP059735.1"/>
</dbReference>
<dbReference type="Proteomes" id="UP000032568">
    <property type="component" value="Chromosome"/>
</dbReference>
<dbReference type="EC" id="2.5.1.140" evidence="6"/>
<dbReference type="Pfam" id="PF00291">
    <property type="entry name" value="PALP"/>
    <property type="match status" value="1"/>
</dbReference>
<evidence type="ECO:0000256" key="9">
    <source>
        <dbReference type="ARBA" id="ARBA00022679"/>
    </source>
</evidence>
<name>A0AAF0C3C7_9GAMM</name>
<evidence type="ECO:0000256" key="5">
    <source>
        <dbReference type="ARBA" id="ARBA00011738"/>
    </source>
</evidence>
<evidence type="ECO:0000256" key="10">
    <source>
        <dbReference type="ARBA" id="ARBA00022898"/>
    </source>
</evidence>
<comment type="similarity">
    <text evidence="4">Belongs to the cysteine synthase/cystathionine beta-synthase family. SbnA subfamily.</text>
</comment>
<dbReference type="GO" id="GO:0004124">
    <property type="term" value="F:cysteine synthase activity"/>
    <property type="evidence" value="ECO:0007669"/>
    <property type="project" value="UniProtKB-EC"/>
</dbReference>
<dbReference type="InterPro" id="IPR023927">
    <property type="entry name" value="SbnA"/>
</dbReference>
<reference evidence="13 14" key="1">
    <citation type="journal article" date="2015" name="Genome Announc.">
        <title>Draft Genome Sequences of Marine Isolates of Thalassomonas viridans and Thalassomonas actiniarum.</title>
        <authorList>
            <person name="Olonade I."/>
            <person name="van Zyl L.J."/>
            <person name="Trindade M."/>
        </authorList>
    </citation>
    <scope>NUCLEOTIDE SEQUENCE [LARGE SCALE GENOMIC DNA]</scope>
    <source>
        <strain evidence="13 14">A5K-106</strain>
    </source>
</reference>
<evidence type="ECO:0000256" key="2">
    <source>
        <dbReference type="ARBA" id="ARBA00004924"/>
    </source>
</evidence>
<organism evidence="13 14">
    <name type="scientific">Thalassomonas actiniarum</name>
    <dbReference type="NCBI Taxonomy" id="485447"/>
    <lineage>
        <taxon>Bacteria</taxon>
        <taxon>Pseudomonadati</taxon>
        <taxon>Pseudomonadota</taxon>
        <taxon>Gammaproteobacteria</taxon>
        <taxon>Alteromonadales</taxon>
        <taxon>Colwelliaceae</taxon>
        <taxon>Thalassomonas</taxon>
    </lineage>
</organism>
<dbReference type="EC" id="2.5.1.47" evidence="7"/>
<comment type="pathway">
    <text evidence="3">Amino-acid biosynthesis; L-cysteine biosynthesis; L-cysteine from L-serine: step 2/2.</text>
</comment>
<dbReference type="GO" id="GO:0006535">
    <property type="term" value="P:cysteine biosynthetic process from serine"/>
    <property type="evidence" value="ECO:0007669"/>
    <property type="project" value="InterPro"/>
</dbReference>
<dbReference type="InterPro" id="IPR036052">
    <property type="entry name" value="TrpB-like_PALP_sf"/>
</dbReference>
<reference evidence="13 14" key="2">
    <citation type="journal article" date="2022" name="Mar. Drugs">
        <title>Bioassay-Guided Fractionation Leads to the Detection of Cholic Acid Generated by the Rare Thalassomonas sp.</title>
        <authorList>
            <person name="Pheiffer F."/>
            <person name="Schneider Y.K."/>
            <person name="Hansen E.H."/>
            <person name="Andersen J.H."/>
            <person name="Isaksson J."/>
            <person name="Busche T."/>
            <person name="R C."/>
            <person name="Kalinowski J."/>
            <person name="Zyl L.V."/>
            <person name="Trindade M."/>
        </authorList>
    </citation>
    <scope>NUCLEOTIDE SEQUENCE [LARGE SCALE GENOMIC DNA]</scope>
    <source>
        <strain evidence="13 14">A5K-106</strain>
    </source>
</reference>
<gene>
    <name evidence="13" type="primary">sbnA</name>
    <name evidence="13" type="ORF">SG35_025365</name>
</gene>
<evidence type="ECO:0000259" key="12">
    <source>
        <dbReference type="Pfam" id="PF00291"/>
    </source>
</evidence>
<comment type="subunit">
    <text evidence="5">Homodimer.</text>
</comment>
<evidence type="ECO:0000256" key="3">
    <source>
        <dbReference type="ARBA" id="ARBA00004962"/>
    </source>
</evidence>
<dbReference type="NCBIfam" id="TIGR03945">
    <property type="entry name" value="PLP_SbnA_fam"/>
    <property type="match status" value="1"/>
</dbReference>
<dbReference type="PANTHER" id="PTHR10314">
    <property type="entry name" value="CYSTATHIONINE BETA-SYNTHASE"/>
    <property type="match status" value="1"/>
</dbReference>
<comment type="pathway">
    <text evidence="2">Siderophore biosynthesis.</text>
</comment>
<evidence type="ECO:0000256" key="6">
    <source>
        <dbReference type="ARBA" id="ARBA00012331"/>
    </source>
</evidence>
<dbReference type="AlphaFoldDB" id="A0AAF0C3C7"/>
<dbReference type="EMBL" id="CP059735">
    <property type="protein sequence ID" value="WDD98544.1"/>
    <property type="molecule type" value="Genomic_DNA"/>
</dbReference>
<evidence type="ECO:0000256" key="7">
    <source>
        <dbReference type="ARBA" id="ARBA00012681"/>
    </source>
</evidence>
<evidence type="ECO:0000256" key="8">
    <source>
        <dbReference type="ARBA" id="ARBA00016985"/>
    </source>
</evidence>